<dbReference type="KEGG" id="cra:CTO_0515"/>
<sequence length="243" mass="27545">MQITLPGVVLTNSPAEKQYVIVKIFSPAGLLSAFAKNGASLSCDFRESLFPISFSLFTIQQSPPKMRKVIQGELQNPFTTIKSSYPLLQSAGKMIQAILKTQWHEKPSPHLFSLFLNFLQRIPETQYPNFFSSMFLLKLLQHEGSLDLSRSCTLCKTPLESSTIYRYEGALFCEKHAHEETISFSQEEDHILRVIVQAKKFQELVCLAEFPIDIDTKIDALFSSFLSETSEPSSLYYKGKTLL</sequence>
<organism evidence="6 7">
    <name type="scientific">Chlamydia trachomatis serovar A (strain A2497)</name>
    <dbReference type="NCBI Taxonomy" id="580047"/>
    <lineage>
        <taxon>Bacteria</taxon>
        <taxon>Pseudomonadati</taxon>
        <taxon>Chlamydiota</taxon>
        <taxon>Chlamydiia</taxon>
        <taxon>Chlamydiales</taxon>
        <taxon>Chlamydiaceae</taxon>
        <taxon>Chlamydia/Chlamydophila group</taxon>
        <taxon>Chlamydia</taxon>
    </lineage>
</organism>
<keyword evidence="5" id="KW-0234">DNA repair</keyword>
<dbReference type="GO" id="GO:0006302">
    <property type="term" value="P:double-strand break repair"/>
    <property type="evidence" value="ECO:0007669"/>
    <property type="project" value="TreeGrafter"/>
</dbReference>
<dbReference type="SUPFAM" id="SSF50249">
    <property type="entry name" value="Nucleic acid-binding proteins"/>
    <property type="match status" value="1"/>
</dbReference>
<dbReference type="EMBL" id="CP002401">
    <property type="protein sequence ID" value="AEP35330.1"/>
    <property type="molecule type" value="Genomic_DNA"/>
</dbReference>
<dbReference type="PATRIC" id="fig|580047.4.peg.519"/>
<dbReference type="Gene3D" id="1.20.1440.120">
    <property type="entry name" value="Recombination protein O, C-terminal domain"/>
    <property type="match status" value="1"/>
</dbReference>
<name>G4NNL7_CHLT4</name>
<dbReference type="AlphaFoldDB" id="G4NNL7"/>
<dbReference type="KEGG" id="cty:CTR_4721"/>
<dbReference type="RefSeq" id="WP_009871828.1">
    <property type="nucleotide sequence ID" value="NC_016798.1"/>
</dbReference>
<evidence type="ECO:0000256" key="3">
    <source>
        <dbReference type="ARBA" id="ARBA00023172"/>
    </source>
</evidence>
<evidence type="ECO:0000256" key="4">
    <source>
        <dbReference type="ARBA" id="ARBA00033409"/>
    </source>
</evidence>
<reference evidence="6 7" key="1">
    <citation type="journal article" date="2011" name="J. Exp. Med.">
        <title>A live-attenuated chlamydial vaccine protects against trachoma in nonhuman primates.</title>
        <authorList>
            <person name="Kari L."/>
            <person name="Whitmire W.M."/>
            <person name="Olivares-Zavaleta N."/>
            <person name="Goheen M.M."/>
            <person name="Taylor L.D."/>
            <person name="Carlson J.H."/>
            <person name="Sturdevant G.L."/>
            <person name="Lu C."/>
            <person name="Bakios L.E."/>
            <person name="Randall L.B."/>
            <person name="Parnell M.J."/>
            <person name="Zhong G."/>
            <person name="Caldwell H.D."/>
        </authorList>
    </citation>
    <scope>NUCLEOTIDE SEQUENCE [LARGE SCALE GENOMIC DNA]</scope>
    <source>
        <strain evidence="6 7">A2497</strain>
    </source>
</reference>
<evidence type="ECO:0000256" key="2">
    <source>
        <dbReference type="ARBA" id="ARBA00021310"/>
    </source>
</evidence>
<dbReference type="InterPro" id="IPR003717">
    <property type="entry name" value="RecO"/>
</dbReference>
<keyword evidence="3 5" id="KW-0233">DNA recombination</keyword>
<evidence type="ECO:0000256" key="5">
    <source>
        <dbReference type="HAMAP-Rule" id="MF_00201"/>
    </source>
</evidence>
<accession>G4NNL7</accession>
<dbReference type="Pfam" id="PF02565">
    <property type="entry name" value="RecO_C"/>
    <property type="match status" value="1"/>
</dbReference>
<evidence type="ECO:0000256" key="1">
    <source>
        <dbReference type="ARBA" id="ARBA00007452"/>
    </source>
</evidence>
<keyword evidence="5" id="KW-0227">DNA damage</keyword>
<dbReference type="SUPFAM" id="SSF57863">
    <property type="entry name" value="ArfGap/RecO-like zinc finger"/>
    <property type="match status" value="1"/>
</dbReference>
<proteinExistence type="inferred from homology"/>
<comment type="function">
    <text evidence="5">Involved in DNA repair and RecF pathway recombination.</text>
</comment>
<dbReference type="SMR" id="G4NNL7"/>
<comment type="similarity">
    <text evidence="1 5">Belongs to the RecO family.</text>
</comment>
<dbReference type="GO" id="GO:0006310">
    <property type="term" value="P:DNA recombination"/>
    <property type="evidence" value="ECO:0007669"/>
    <property type="project" value="UniProtKB-UniRule"/>
</dbReference>
<dbReference type="PANTHER" id="PTHR33991:SF1">
    <property type="entry name" value="DNA REPAIR PROTEIN RECO"/>
    <property type="match status" value="1"/>
</dbReference>
<evidence type="ECO:0000313" key="6">
    <source>
        <dbReference type="EMBL" id="AEP35330.1"/>
    </source>
</evidence>
<evidence type="ECO:0000313" key="7">
    <source>
        <dbReference type="Proteomes" id="UP000009287"/>
    </source>
</evidence>
<dbReference type="Proteomes" id="UP000009287">
    <property type="component" value="Chromosome"/>
</dbReference>
<dbReference type="InterPro" id="IPR012340">
    <property type="entry name" value="NA-bd_OB-fold"/>
</dbReference>
<dbReference type="InterPro" id="IPR037278">
    <property type="entry name" value="ARFGAP/RecO"/>
</dbReference>
<gene>
    <name evidence="5" type="primary">recO</name>
    <name evidence="6" type="ordered locus">CTO_0515</name>
</gene>
<dbReference type="HAMAP" id="MF_00201">
    <property type="entry name" value="RecO"/>
    <property type="match status" value="1"/>
</dbReference>
<accession>H1ZPK6</accession>
<protein>
    <recommendedName>
        <fullName evidence="2 5">DNA repair protein RecO</fullName>
    </recommendedName>
    <alternativeName>
        <fullName evidence="4 5">Recombination protein O</fullName>
    </alternativeName>
</protein>
<dbReference type="InterPro" id="IPR042242">
    <property type="entry name" value="RecO_C"/>
</dbReference>
<dbReference type="NCBIfam" id="TIGR00613">
    <property type="entry name" value="reco"/>
    <property type="match status" value="1"/>
</dbReference>
<dbReference type="GO" id="GO:0043590">
    <property type="term" value="C:bacterial nucleoid"/>
    <property type="evidence" value="ECO:0007669"/>
    <property type="project" value="TreeGrafter"/>
</dbReference>
<dbReference type="PANTHER" id="PTHR33991">
    <property type="entry name" value="DNA REPAIR PROTEIN RECO"/>
    <property type="match status" value="1"/>
</dbReference>